<proteinExistence type="predicted"/>
<organism evidence="1">
    <name type="scientific">anaerobic digester metagenome</name>
    <dbReference type="NCBI Taxonomy" id="1263854"/>
    <lineage>
        <taxon>unclassified sequences</taxon>
        <taxon>metagenomes</taxon>
        <taxon>ecological metagenomes</taxon>
    </lineage>
</organism>
<reference evidence="1" key="1">
    <citation type="submission" date="2019-03" db="EMBL/GenBank/DDBJ databases">
        <authorList>
            <person name="Hao L."/>
        </authorList>
    </citation>
    <scope>NUCLEOTIDE SEQUENCE</scope>
</reference>
<protein>
    <submittedName>
        <fullName evidence="1">Uncharacterized protein</fullName>
    </submittedName>
</protein>
<dbReference type="AlphaFoldDB" id="A0A485M741"/>
<gene>
    <name evidence="1" type="ORF">SCFA_780004</name>
</gene>
<name>A0A485M741_9ZZZZ</name>
<dbReference type="EMBL" id="CAADRN010000381">
    <property type="protein sequence ID" value="VFU19352.1"/>
    <property type="molecule type" value="Genomic_DNA"/>
</dbReference>
<accession>A0A485M741</accession>
<evidence type="ECO:0000313" key="1">
    <source>
        <dbReference type="EMBL" id="VFU19352.1"/>
    </source>
</evidence>
<sequence>MHLDIHAAEAAPAEFENVYFFRVGYHTVEAAPAERMKFNFKYGYQLF</sequence>